<feature type="domain" description="Alpha-L-rhamnosidase six-hairpin glycosidase" evidence="2">
    <location>
        <begin position="258"/>
        <end position="468"/>
    </location>
</feature>
<evidence type="ECO:0000256" key="1">
    <source>
        <dbReference type="SAM" id="SignalP"/>
    </source>
</evidence>
<name>A0A8E2F9Q0_9PEZI</name>
<evidence type="ECO:0000313" key="4">
    <source>
        <dbReference type="EMBL" id="OCL12493.1"/>
    </source>
</evidence>
<feature type="signal peptide" evidence="1">
    <location>
        <begin position="1"/>
        <end position="22"/>
    </location>
</feature>
<evidence type="ECO:0000313" key="5">
    <source>
        <dbReference type="Proteomes" id="UP000250140"/>
    </source>
</evidence>
<protein>
    <submittedName>
        <fullName evidence="4">Glycoside hydrolase family 78 protein</fullName>
    </submittedName>
</protein>
<evidence type="ECO:0000259" key="2">
    <source>
        <dbReference type="Pfam" id="PF17389"/>
    </source>
</evidence>
<dbReference type="SUPFAM" id="SSF48208">
    <property type="entry name" value="Six-hairpin glycosidases"/>
    <property type="match status" value="1"/>
</dbReference>
<dbReference type="Gene3D" id="2.60.420.10">
    <property type="entry name" value="Maltose phosphorylase, domain 3"/>
    <property type="match status" value="1"/>
</dbReference>
<dbReference type="PANTHER" id="PTHR34987">
    <property type="entry name" value="C, PUTATIVE (AFU_ORTHOLOGUE AFUA_3G02880)-RELATED"/>
    <property type="match status" value="1"/>
</dbReference>
<dbReference type="Proteomes" id="UP000250140">
    <property type="component" value="Unassembled WGS sequence"/>
</dbReference>
<accession>A0A8E2F9Q0</accession>
<feature type="non-terminal residue" evidence="4">
    <location>
        <position position="624"/>
    </location>
</feature>
<evidence type="ECO:0000259" key="3">
    <source>
        <dbReference type="Pfam" id="PF17390"/>
    </source>
</evidence>
<keyword evidence="1" id="KW-0732">Signal</keyword>
<keyword evidence="5" id="KW-1185">Reference proteome</keyword>
<dbReference type="PANTHER" id="PTHR34987:SF5">
    <property type="entry name" value="ALPHA-RHAMNOSIDASE"/>
    <property type="match status" value="1"/>
</dbReference>
<dbReference type="GO" id="GO:0016787">
    <property type="term" value="F:hydrolase activity"/>
    <property type="evidence" value="ECO:0007669"/>
    <property type="project" value="UniProtKB-KW"/>
</dbReference>
<dbReference type="Pfam" id="PF17390">
    <property type="entry name" value="Bac_rhamnosid_C"/>
    <property type="match status" value="1"/>
</dbReference>
<reference evidence="4 5" key="1">
    <citation type="journal article" date="2016" name="Nat. Commun.">
        <title>Ectomycorrhizal ecology is imprinted in the genome of the dominant symbiotic fungus Cenococcum geophilum.</title>
        <authorList>
            <consortium name="DOE Joint Genome Institute"/>
            <person name="Peter M."/>
            <person name="Kohler A."/>
            <person name="Ohm R.A."/>
            <person name="Kuo A."/>
            <person name="Krutzmann J."/>
            <person name="Morin E."/>
            <person name="Arend M."/>
            <person name="Barry K.W."/>
            <person name="Binder M."/>
            <person name="Choi C."/>
            <person name="Clum A."/>
            <person name="Copeland A."/>
            <person name="Grisel N."/>
            <person name="Haridas S."/>
            <person name="Kipfer T."/>
            <person name="LaButti K."/>
            <person name="Lindquist E."/>
            <person name="Lipzen A."/>
            <person name="Maire R."/>
            <person name="Meier B."/>
            <person name="Mihaltcheva S."/>
            <person name="Molinier V."/>
            <person name="Murat C."/>
            <person name="Poggeler S."/>
            <person name="Quandt C.A."/>
            <person name="Sperisen C."/>
            <person name="Tritt A."/>
            <person name="Tisserant E."/>
            <person name="Crous P.W."/>
            <person name="Henrissat B."/>
            <person name="Nehls U."/>
            <person name="Egli S."/>
            <person name="Spatafora J.W."/>
            <person name="Grigoriev I.V."/>
            <person name="Martin F.M."/>
        </authorList>
    </citation>
    <scope>NUCLEOTIDE SEQUENCE [LARGE SCALE GENOMIC DNA]</scope>
    <source>
        <strain evidence="4 5">CBS 207.34</strain>
    </source>
</reference>
<dbReference type="EMBL" id="KV748870">
    <property type="protein sequence ID" value="OCL12493.1"/>
    <property type="molecule type" value="Genomic_DNA"/>
</dbReference>
<dbReference type="AlphaFoldDB" id="A0A8E2F9Q0"/>
<dbReference type="InterPro" id="IPR012341">
    <property type="entry name" value="6hp_glycosidase-like_sf"/>
</dbReference>
<dbReference type="GO" id="GO:0005975">
    <property type="term" value="P:carbohydrate metabolic process"/>
    <property type="evidence" value="ECO:0007669"/>
    <property type="project" value="InterPro"/>
</dbReference>
<proteinExistence type="predicted"/>
<gene>
    <name evidence="4" type="ORF">AOQ84DRAFT_419561</name>
</gene>
<dbReference type="InterPro" id="IPR035396">
    <property type="entry name" value="Bac_rhamnosid6H"/>
</dbReference>
<dbReference type="InterPro" id="IPR035398">
    <property type="entry name" value="Bac_rhamnosid_C"/>
</dbReference>
<sequence>MHLKSLALLAISLLSYLPYASSQDTSWQQYVIAPESRTVSPAKVHSTTGNVTNANGLLSNGSGITTLTRLSSSSTIPTIVLDFGLNIVGHIEVDFAGASSNNPGLGLAFSETLEYLTDISDFTRSDNGDTITNGIDYHAVPAGVSSWTDSWGCSHGSQVCADGIHGFRYLRISLNASASDAPYAEPTGTIQISRLSLNFSAFLGTPDTYSGWFECSDDQLNQFWYNAAYTNEMCIDTFRANEVDPRNAQSSSILGKQVIFDGAKRDRDPYVGDVAVSGRTIYLTHTSASIAARNVLADLADHQRSSDGWIPPASINNYTLPLYDYPLWWVTASWDYILYSGDMGYASDYYPNLISVLDGAYYANTTSATGLLSKPTTNTGDYAFLNRYGIITYNNALYVLALQAGAAIASTQNDNSTATRWLSRAATVSAAINTQLWDSSAGAYLDDADDSTRHAQDGNALAVLGGIANSTRAISALTYMANHTTLPYGNAFMDTNALVPDGTTRVYAFISYFDISARFAAGLAASALDEITQLYGWMMTHDPSSTFWEGISTNGTMYEAGFTSAAHGWSTGVVPALSNYVLGVVPTAPGFARWSVKPYPVALAWARGRVGTPGGALDVSWAAG</sequence>
<dbReference type="InterPro" id="IPR008928">
    <property type="entry name" value="6-hairpin_glycosidase_sf"/>
</dbReference>
<dbReference type="Gene3D" id="1.50.10.10">
    <property type="match status" value="1"/>
</dbReference>
<keyword evidence="4" id="KW-0378">Hydrolase</keyword>
<dbReference type="OrthoDB" id="10036721at2759"/>
<organism evidence="4 5">
    <name type="scientific">Glonium stellatum</name>
    <dbReference type="NCBI Taxonomy" id="574774"/>
    <lineage>
        <taxon>Eukaryota</taxon>
        <taxon>Fungi</taxon>
        <taxon>Dikarya</taxon>
        <taxon>Ascomycota</taxon>
        <taxon>Pezizomycotina</taxon>
        <taxon>Dothideomycetes</taxon>
        <taxon>Pleosporomycetidae</taxon>
        <taxon>Gloniales</taxon>
        <taxon>Gloniaceae</taxon>
        <taxon>Glonium</taxon>
    </lineage>
</organism>
<dbReference type="Pfam" id="PF17389">
    <property type="entry name" value="Bac_rhamnosid6H"/>
    <property type="match status" value="1"/>
</dbReference>
<feature type="chain" id="PRO_5034068428" evidence="1">
    <location>
        <begin position="23"/>
        <end position="624"/>
    </location>
</feature>
<feature type="domain" description="Alpha-L-rhamnosidase C-terminal" evidence="3">
    <location>
        <begin position="583"/>
        <end position="622"/>
    </location>
</feature>